<keyword evidence="2 9" id="KW-0808">Transferase</keyword>
<dbReference type="InterPro" id="IPR023382">
    <property type="entry name" value="MnmA-like_central_sf"/>
</dbReference>
<keyword evidence="4 9" id="KW-0547">Nucleotide-binding</keyword>
<comment type="caution">
    <text evidence="11">The sequence shown here is derived from an EMBL/GenBank/DDBJ whole genome shotgun (WGS) entry which is preliminary data.</text>
</comment>
<dbReference type="AlphaFoldDB" id="A0A085WRS4"/>
<dbReference type="STRING" id="394096.DB31_5429"/>
<dbReference type="InterPro" id="IPR046884">
    <property type="entry name" value="MnmA-like_central"/>
</dbReference>
<feature type="binding site" evidence="9">
    <location>
        <position position="32"/>
    </location>
    <ligand>
        <name>ATP</name>
        <dbReference type="ChEBI" id="CHEBI:30616"/>
    </ligand>
</feature>
<reference evidence="11 12" key="1">
    <citation type="submission" date="2014-04" db="EMBL/GenBank/DDBJ databases">
        <title>Genome assembly of Hyalangium minutum DSM 14724.</title>
        <authorList>
            <person name="Sharma G."/>
            <person name="Subramanian S."/>
        </authorList>
    </citation>
    <scope>NUCLEOTIDE SEQUENCE [LARGE SCALE GENOMIC DNA]</scope>
    <source>
        <strain evidence="11 12">DSM 14724</strain>
    </source>
</reference>
<feature type="site" description="Interaction with tRNA" evidence="9">
    <location>
        <position position="123"/>
    </location>
</feature>
<evidence type="ECO:0000256" key="2">
    <source>
        <dbReference type="ARBA" id="ARBA00022679"/>
    </source>
</evidence>
<keyword evidence="5 9" id="KW-0067">ATP-binding</keyword>
<feature type="site" description="Interaction with tRNA" evidence="9">
    <location>
        <position position="331"/>
    </location>
</feature>
<dbReference type="Pfam" id="PF03054">
    <property type="entry name" value="tRNA_Me_trans"/>
    <property type="match status" value="1"/>
</dbReference>
<dbReference type="GO" id="GO:0005524">
    <property type="term" value="F:ATP binding"/>
    <property type="evidence" value="ECO:0007669"/>
    <property type="project" value="UniProtKB-KW"/>
</dbReference>
<name>A0A085WRS4_9BACT</name>
<comment type="caution">
    <text evidence="9">Lacks conserved residue(s) required for the propagation of feature annotation.</text>
</comment>
<keyword evidence="7" id="KW-1015">Disulfide bond</keyword>
<keyword evidence="12" id="KW-1185">Reference proteome</keyword>
<dbReference type="RefSeq" id="WP_044185412.1">
    <property type="nucleotide sequence ID" value="NZ_JMCB01000003.1"/>
</dbReference>
<dbReference type="NCBIfam" id="NF001138">
    <property type="entry name" value="PRK00143.1"/>
    <property type="match status" value="1"/>
</dbReference>
<evidence type="ECO:0000313" key="12">
    <source>
        <dbReference type="Proteomes" id="UP000028725"/>
    </source>
</evidence>
<feature type="domain" description="Rhodanese" evidence="10">
    <location>
        <begin position="8"/>
        <end position="48"/>
    </location>
</feature>
<dbReference type="NCBIfam" id="TIGR00420">
    <property type="entry name" value="trmU"/>
    <property type="match status" value="1"/>
</dbReference>
<dbReference type="FunFam" id="2.30.30.280:FF:000001">
    <property type="entry name" value="tRNA-specific 2-thiouridylase MnmA"/>
    <property type="match status" value="1"/>
</dbReference>
<evidence type="ECO:0000256" key="7">
    <source>
        <dbReference type="ARBA" id="ARBA00023157"/>
    </source>
</evidence>
<comment type="function">
    <text evidence="9">Catalyzes the 2-thiolation of uridine at the wobble position (U34) of tRNA, leading to the formation of s(2)U34.</text>
</comment>
<dbReference type="GO" id="GO:0000049">
    <property type="term" value="F:tRNA binding"/>
    <property type="evidence" value="ECO:0007669"/>
    <property type="project" value="UniProtKB-KW"/>
</dbReference>
<dbReference type="Pfam" id="PF20259">
    <property type="entry name" value="tRNA_Me_trans_M"/>
    <property type="match status" value="1"/>
</dbReference>
<gene>
    <name evidence="9" type="primary">mnmA</name>
    <name evidence="11" type="ORF">DB31_5429</name>
</gene>
<dbReference type="SUPFAM" id="SSF52402">
    <property type="entry name" value="Adenine nucleotide alpha hydrolases-like"/>
    <property type="match status" value="1"/>
</dbReference>
<dbReference type="InterPro" id="IPR014729">
    <property type="entry name" value="Rossmann-like_a/b/a_fold"/>
</dbReference>
<evidence type="ECO:0000256" key="4">
    <source>
        <dbReference type="ARBA" id="ARBA00022741"/>
    </source>
</evidence>
<dbReference type="Proteomes" id="UP000028725">
    <property type="component" value="Unassembled WGS sequence"/>
</dbReference>
<dbReference type="InterPro" id="IPR001763">
    <property type="entry name" value="Rhodanese-like_dom"/>
</dbReference>
<feature type="binding site" evidence="9">
    <location>
        <position position="122"/>
    </location>
    <ligand>
        <name>ATP</name>
        <dbReference type="ChEBI" id="CHEBI:30616"/>
    </ligand>
</feature>
<dbReference type="Pfam" id="PF20258">
    <property type="entry name" value="tRNA_Me_trans_C"/>
    <property type="match status" value="1"/>
</dbReference>
<organism evidence="11 12">
    <name type="scientific">Hyalangium minutum</name>
    <dbReference type="NCBI Taxonomy" id="394096"/>
    <lineage>
        <taxon>Bacteria</taxon>
        <taxon>Pseudomonadati</taxon>
        <taxon>Myxococcota</taxon>
        <taxon>Myxococcia</taxon>
        <taxon>Myxococcales</taxon>
        <taxon>Cystobacterineae</taxon>
        <taxon>Archangiaceae</taxon>
        <taxon>Hyalangium</taxon>
    </lineage>
</organism>
<comment type="subcellular location">
    <subcellularLocation>
        <location evidence="9">Cytoplasm</location>
    </subcellularLocation>
</comment>
<evidence type="ECO:0000259" key="10">
    <source>
        <dbReference type="PROSITE" id="PS50206"/>
    </source>
</evidence>
<feature type="binding site" evidence="9">
    <location>
        <begin position="6"/>
        <end position="13"/>
    </location>
    <ligand>
        <name>ATP</name>
        <dbReference type="ChEBI" id="CHEBI:30616"/>
    </ligand>
</feature>
<keyword evidence="3 9" id="KW-0819">tRNA processing</keyword>
<dbReference type="CDD" id="cd01998">
    <property type="entry name" value="MnmA_TRMU-like"/>
    <property type="match status" value="1"/>
</dbReference>
<evidence type="ECO:0000256" key="6">
    <source>
        <dbReference type="ARBA" id="ARBA00022884"/>
    </source>
</evidence>
<feature type="active site" description="Nucleophile" evidence="9">
    <location>
        <position position="99"/>
    </location>
</feature>
<keyword evidence="9" id="KW-0963">Cytoplasm</keyword>
<feature type="active site" description="Cysteine persulfide intermediate" evidence="9">
    <location>
        <position position="194"/>
    </location>
</feature>
<evidence type="ECO:0000313" key="11">
    <source>
        <dbReference type="EMBL" id="KFE70387.1"/>
    </source>
</evidence>
<keyword evidence="6 9" id="KW-0694">RNA-binding</keyword>
<comment type="similarity">
    <text evidence="9">Belongs to the MnmA/TRMU family.</text>
</comment>
<protein>
    <recommendedName>
        <fullName evidence="9">tRNA-specific 2-thiouridylase MnmA</fullName>
        <ecNumber evidence="9">2.8.1.13</ecNumber>
    </recommendedName>
</protein>
<sequence length="348" mass="37743">MRVVIAMSGGVDSSAAAALLKEQGHEVIGITLRVWSYEGKAQCGSCCSPDDIDDARAVAQTLGIPFYVANAEEIFKDRVINPFVQSYLGGRTPIPCVGCNRDVKFNFLLKRARALGAKLATGHYARVEQVDDRHVLRRAKDLAKDQSYFLFTLGQSELCDVLFPVGDMTKAEVRAVAERHQLPTSHKPESMEICFVPDGDYAGFVEKVAGPQPSGEIVDPEGQVLGTHNGIHRFTVGQRRGLNLGGGEARYVQRLEPETNRVVVGPAAGTGRDSFGLLQPHWVDAPPPSDQTVEVRIRHRHAGAPGRVEISPHGLVSVKLQEPARAVTPGQAAVVYDRDRVLGGGWIV</sequence>
<dbReference type="Gene3D" id="2.40.30.10">
    <property type="entry name" value="Translation factors"/>
    <property type="match status" value="1"/>
</dbReference>
<evidence type="ECO:0000256" key="1">
    <source>
        <dbReference type="ARBA" id="ARBA00022555"/>
    </source>
</evidence>
<dbReference type="PANTHER" id="PTHR11933">
    <property type="entry name" value="TRNA 5-METHYLAMINOMETHYL-2-THIOURIDYLATE -METHYLTRANSFERASE"/>
    <property type="match status" value="1"/>
</dbReference>
<dbReference type="InterPro" id="IPR004506">
    <property type="entry name" value="MnmA-like"/>
</dbReference>
<feature type="region of interest" description="Interaction with tRNA" evidence="9">
    <location>
        <begin position="144"/>
        <end position="146"/>
    </location>
</feature>
<dbReference type="Gene3D" id="2.30.30.280">
    <property type="entry name" value="Adenine nucleotide alpha hydrolases-like domains"/>
    <property type="match status" value="1"/>
</dbReference>
<dbReference type="GO" id="GO:0005737">
    <property type="term" value="C:cytoplasm"/>
    <property type="evidence" value="ECO:0007669"/>
    <property type="project" value="UniProtKB-SubCell"/>
</dbReference>
<dbReference type="Gene3D" id="3.40.50.620">
    <property type="entry name" value="HUPs"/>
    <property type="match status" value="1"/>
</dbReference>
<keyword evidence="1 9" id="KW-0820">tRNA-binding</keyword>
<evidence type="ECO:0000256" key="9">
    <source>
        <dbReference type="HAMAP-Rule" id="MF_00144"/>
    </source>
</evidence>
<dbReference type="EC" id="2.8.1.13" evidence="9"/>
<dbReference type="HAMAP" id="MF_00144">
    <property type="entry name" value="tRNA_thiouridyl_MnmA"/>
    <property type="match status" value="1"/>
</dbReference>
<dbReference type="PATRIC" id="fig|394096.3.peg.1908"/>
<dbReference type="FunFam" id="3.40.50.620:FF:000115">
    <property type="entry name" value="tRNA-specific 2-thiouridylase MnmA"/>
    <property type="match status" value="1"/>
</dbReference>
<dbReference type="OrthoDB" id="9800696at2"/>
<evidence type="ECO:0000256" key="5">
    <source>
        <dbReference type="ARBA" id="ARBA00022840"/>
    </source>
</evidence>
<dbReference type="PROSITE" id="PS50206">
    <property type="entry name" value="RHODANESE_3"/>
    <property type="match status" value="1"/>
</dbReference>
<comment type="catalytic activity">
    <reaction evidence="8 9">
        <text>S-sulfanyl-L-cysteinyl-[protein] + uridine(34) in tRNA + AH2 + ATP = 2-thiouridine(34) in tRNA + L-cysteinyl-[protein] + A + AMP + diphosphate + H(+)</text>
        <dbReference type="Rhea" id="RHEA:47032"/>
        <dbReference type="Rhea" id="RHEA-COMP:10131"/>
        <dbReference type="Rhea" id="RHEA-COMP:11726"/>
        <dbReference type="Rhea" id="RHEA-COMP:11727"/>
        <dbReference type="Rhea" id="RHEA-COMP:11728"/>
        <dbReference type="ChEBI" id="CHEBI:13193"/>
        <dbReference type="ChEBI" id="CHEBI:15378"/>
        <dbReference type="ChEBI" id="CHEBI:17499"/>
        <dbReference type="ChEBI" id="CHEBI:29950"/>
        <dbReference type="ChEBI" id="CHEBI:30616"/>
        <dbReference type="ChEBI" id="CHEBI:33019"/>
        <dbReference type="ChEBI" id="CHEBI:61963"/>
        <dbReference type="ChEBI" id="CHEBI:65315"/>
        <dbReference type="ChEBI" id="CHEBI:87170"/>
        <dbReference type="ChEBI" id="CHEBI:456215"/>
        <dbReference type="EC" id="2.8.1.13"/>
    </reaction>
</comment>
<dbReference type="EMBL" id="JMCB01000003">
    <property type="protein sequence ID" value="KFE70387.1"/>
    <property type="molecule type" value="Genomic_DNA"/>
</dbReference>
<dbReference type="InterPro" id="IPR046885">
    <property type="entry name" value="MnmA-like_C"/>
</dbReference>
<dbReference type="GO" id="GO:0103016">
    <property type="term" value="F:tRNA-uridine 2-sulfurtransferase activity"/>
    <property type="evidence" value="ECO:0007669"/>
    <property type="project" value="UniProtKB-EC"/>
</dbReference>
<evidence type="ECO:0000256" key="8">
    <source>
        <dbReference type="ARBA" id="ARBA00051542"/>
    </source>
</evidence>
<accession>A0A085WRS4</accession>
<dbReference type="PANTHER" id="PTHR11933:SF5">
    <property type="entry name" value="MITOCHONDRIAL TRNA-SPECIFIC 2-THIOURIDYLASE 1"/>
    <property type="match status" value="1"/>
</dbReference>
<evidence type="ECO:0000256" key="3">
    <source>
        <dbReference type="ARBA" id="ARBA00022694"/>
    </source>
</evidence>
<dbReference type="GO" id="GO:0002143">
    <property type="term" value="P:tRNA wobble position uridine thiolation"/>
    <property type="evidence" value="ECO:0007669"/>
    <property type="project" value="TreeGrafter"/>
</dbReference>
<proteinExistence type="inferred from homology"/>